<sequence>MHQEIMLLIVTLPFFASLTLVNCLKAHWKFKGDELKEAPSEVYVKTVSMKERKPQKSEKKVKKTDVKDNKKRKKLAKFFIFNGKEEDLKTPNQSLSLDFTQDSDEEHESPLGSSYEFSGDEKLKGIQLLPSPRPGMIKELKAEARRMRRGQQSERDDCLYSDEEDSLFNIESLMHDPATLKSCQSGVPLEIQDSRILRVNEDRLGYKKSHTTYAQSSMSPYSRRLSPSSSDDSATTSDQITVIHNI</sequence>
<evidence type="ECO:0000313" key="4">
    <source>
        <dbReference type="Proteomes" id="UP000829354"/>
    </source>
</evidence>
<name>A0AAE9J8U5_CAEBR</name>
<reference evidence="3 4" key="1">
    <citation type="submission" date="2022-04" db="EMBL/GenBank/DDBJ databases">
        <title>Chromosome-level reference genomes for two strains of Caenorhabditis briggsae: an improved platform for comparative genomics.</title>
        <authorList>
            <person name="Stevens L."/>
            <person name="Andersen E."/>
        </authorList>
    </citation>
    <scope>NUCLEOTIDE SEQUENCE [LARGE SCALE GENOMIC DNA]</scope>
    <source>
        <strain evidence="3">VX34</strain>
        <tissue evidence="3">Whole-organism</tissue>
    </source>
</reference>
<keyword evidence="2" id="KW-0732">Signal</keyword>
<protein>
    <submittedName>
        <fullName evidence="3">Uncharacterized protein</fullName>
    </submittedName>
</protein>
<feature type="chain" id="PRO_5041949231" evidence="2">
    <location>
        <begin position="24"/>
        <end position="246"/>
    </location>
</feature>
<keyword evidence="4" id="KW-1185">Reference proteome</keyword>
<evidence type="ECO:0000256" key="2">
    <source>
        <dbReference type="SAM" id="SignalP"/>
    </source>
</evidence>
<organism evidence="3 4">
    <name type="scientific">Caenorhabditis briggsae</name>
    <dbReference type="NCBI Taxonomy" id="6238"/>
    <lineage>
        <taxon>Eukaryota</taxon>
        <taxon>Metazoa</taxon>
        <taxon>Ecdysozoa</taxon>
        <taxon>Nematoda</taxon>
        <taxon>Chromadorea</taxon>
        <taxon>Rhabditida</taxon>
        <taxon>Rhabditina</taxon>
        <taxon>Rhabditomorpha</taxon>
        <taxon>Rhabditoidea</taxon>
        <taxon>Rhabditidae</taxon>
        <taxon>Peloderinae</taxon>
        <taxon>Caenorhabditis</taxon>
    </lineage>
</organism>
<feature type="signal peptide" evidence="2">
    <location>
        <begin position="1"/>
        <end position="23"/>
    </location>
</feature>
<feature type="region of interest" description="Disordered" evidence="1">
    <location>
        <begin position="92"/>
        <end position="116"/>
    </location>
</feature>
<gene>
    <name evidence="3" type="ORF">L5515_015083</name>
</gene>
<evidence type="ECO:0000313" key="3">
    <source>
        <dbReference type="EMBL" id="UMM19521.1"/>
    </source>
</evidence>
<accession>A0AAE9J8U5</accession>
<dbReference type="AlphaFoldDB" id="A0AAE9J8U5"/>
<dbReference type="Proteomes" id="UP000829354">
    <property type="component" value="Chromosome II"/>
</dbReference>
<feature type="region of interest" description="Disordered" evidence="1">
    <location>
        <begin position="210"/>
        <end position="246"/>
    </location>
</feature>
<feature type="compositionally biased region" description="Low complexity" evidence="1">
    <location>
        <begin position="216"/>
        <end position="237"/>
    </location>
</feature>
<dbReference type="EMBL" id="CP092621">
    <property type="protein sequence ID" value="UMM19521.1"/>
    <property type="molecule type" value="Genomic_DNA"/>
</dbReference>
<evidence type="ECO:0000256" key="1">
    <source>
        <dbReference type="SAM" id="MobiDB-lite"/>
    </source>
</evidence>
<proteinExistence type="predicted"/>